<dbReference type="EMBL" id="DSBW01000105">
    <property type="protein sequence ID" value="HED30972.1"/>
    <property type="molecule type" value="Genomic_DNA"/>
</dbReference>
<accession>A0A831SMC1</accession>
<gene>
    <name evidence="8" type="ORF">ENN50_04670</name>
</gene>
<evidence type="ECO:0000256" key="6">
    <source>
        <dbReference type="SAM" id="MobiDB-lite"/>
    </source>
</evidence>
<reference evidence="8" key="1">
    <citation type="journal article" date="2020" name="mSystems">
        <title>Genome- and Community-Level Interaction Insights into Carbon Utilization and Element Cycling Functions of Hydrothermarchaeota in Hydrothermal Sediment.</title>
        <authorList>
            <person name="Zhou Z."/>
            <person name="Liu Y."/>
            <person name="Xu W."/>
            <person name="Pan J."/>
            <person name="Luo Z.H."/>
            <person name="Li M."/>
        </authorList>
    </citation>
    <scope>NUCLEOTIDE SEQUENCE [LARGE SCALE GENOMIC DNA]</scope>
    <source>
        <strain evidence="8">SpSt-1181</strain>
    </source>
</reference>
<evidence type="ECO:0000256" key="5">
    <source>
        <dbReference type="ARBA" id="ARBA00023136"/>
    </source>
</evidence>
<dbReference type="InterPro" id="IPR042217">
    <property type="entry name" value="T4SS_VirB10/TrbI"/>
</dbReference>
<comment type="subcellular location">
    <subcellularLocation>
        <location evidence="1">Membrane</location>
        <topology evidence="1">Single-pass membrane protein</topology>
    </subcellularLocation>
</comment>
<evidence type="ECO:0000256" key="4">
    <source>
        <dbReference type="ARBA" id="ARBA00022989"/>
    </source>
</evidence>
<sequence length="426" mass="45705">MKQSGAKRRTTEGFDPHASRIDPADPRLKVPRKRGRLIRKGPVAGIAGAMAGLLLLAISLALQPRDRGATEEREQVADVAGSFRVPEMIRNAPDYDDPLELADARSERVVEESDTRPVDVVERPVPGFSRSAGLNAGAADDRTEKELEMALVASPFFGGGPDAGLSFTGGRGERSGAGVAGFDLESLAEASKMPGGLFDPPDPNGQEQKNMFMAGEGGAHREVKAGMLELPESPYEIKAGTVIPVSLITGINSDLPGEIIGQVRENVYDTVTGNFLLIPQGSRLIARYDSMVSYGQRRVLVCWNRLIRPDGSSLELGCAPGVDLAGYGGFEDEVDNHYDRLIGGVLLSSVLSVGATTSRGEWNGYDEMNTGQMFAANAGEELHRAGERITRKNLEVQPTITVRPGYSVNVLVNRDLRLLPVQVARG</sequence>
<dbReference type="Pfam" id="PF03743">
    <property type="entry name" value="TrbI"/>
    <property type="match status" value="1"/>
</dbReference>
<feature type="region of interest" description="Disordered" evidence="6">
    <location>
        <begin position="1"/>
        <end position="33"/>
    </location>
</feature>
<dbReference type="CDD" id="cd16429">
    <property type="entry name" value="VirB10"/>
    <property type="match status" value="1"/>
</dbReference>
<dbReference type="AlphaFoldDB" id="A0A831SMC1"/>
<name>A0A831SMC1_PROAE</name>
<feature type="compositionally biased region" description="Basic and acidic residues" evidence="6">
    <location>
        <begin position="9"/>
        <end position="28"/>
    </location>
</feature>
<evidence type="ECO:0000256" key="7">
    <source>
        <dbReference type="SAM" id="Phobius"/>
    </source>
</evidence>
<evidence type="ECO:0000256" key="1">
    <source>
        <dbReference type="ARBA" id="ARBA00004167"/>
    </source>
</evidence>
<dbReference type="Gene3D" id="2.40.128.260">
    <property type="entry name" value="Type IV secretion system, VirB10/TraB/TrbI"/>
    <property type="match status" value="1"/>
</dbReference>
<keyword evidence="4 7" id="KW-1133">Transmembrane helix</keyword>
<comment type="caution">
    <text evidence="8">The sequence shown here is derived from an EMBL/GenBank/DDBJ whole genome shotgun (WGS) entry which is preliminary data.</text>
</comment>
<evidence type="ECO:0000256" key="3">
    <source>
        <dbReference type="ARBA" id="ARBA00022692"/>
    </source>
</evidence>
<keyword evidence="5 7" id="KW-0472">Membrane</keyword>
<evidence type="ECO:0000256" key="2">
    <source>
        <dbReference type="ARBA" id="ARBA00010265"/>
    </source>
</evidence>
<comment type="similarity">
    <text evidence="2">Belongs to the TrbI/VirB10 family.</text>
</comment>
<organism evidence="8">
    <name type="scientific">Prosthecochloris aestuarii</name>
    <dbReference type="NCBI Taxonomy" id="1102"/>
    <lineage>
        <taxon>Bacteria</taxon>
        <taxon>Pseudomonadati</taxon>
        <taxon>Chlorobiota</taxon>
        <taxon>Chlorobiia</taxon>
        <taxon>Chlorobiales</taxon>
        <taxon>Chlorobiaceae</taxon>
        <taxon>Prosthecochloris</taxon>
    </lineage>
</organism>
<proteinExistence type="inferred from homology"/>
<protein>
    <submittedName>
        <fullName evidence="8">TrbI/VirB10 family protein</fullName>
    </submittedName>
</protein>
<feature type="transmembrane region" description="Helical" evidence="7">
    <location>
        <begin position="42"/>
        <end position="62"/>
    </location>
</feature>
<dbReference type="GO" id="GO:0016020">
    <property type="term" value="C:membrane"/>
    <property type="evidence" value="ECO:0007669"/>
    <property type="project" value="UniProtKB-SubCell"/>
</dbReference>
<evidence type="ECO:0000313" key="8">
    <source>
        <dbReference type="EMBL" id="HED30972.1"/>
    </source>
</evidence>
<dbReference type="Proteomes" id="UP000886335">
    <property type="component" value="Unassembled WGS sequence"/>
</dbReference>
<dbReference type="InterPro" id="IPR005498">
    <property type="entry name" value="T4SS_VirB10/TraB/TrbI"/>
</dbReference>
<keyword evidence="3 7" id="KW-0812">Transmembrane</keyword>